<evidence type="ECO:0000259" key="5">
    <source>
        <dbReference type="PROSITE" id="PS01124"/>
    </source>
</evidence>
<accession>A0A3N2RFQ6</accession>
<dbReference type="EMBL" id="RCTY01000036">
    <property type="protein sequence ID" value="ROU06275.1"/>
    <property type="molecule type" value="Genomic_DNA"/>
</dbReference>
<gene>
    <name evidence="6" type="ORF">D9T17_15145</name>
</gene>
<evidence type="ECO:0000313" key="6">
    <source>
        <dbReference type="EMBL" id="ROU06275.1"/>
    </source>
</evidence>
<dbReference type="AlphaFoldDB" id="A0A3N2RFQ6"/>
<dbReference type="InterPro" id="IPR018060">
    <property type="entry name" value="HTH_AraC"/>
</dbReference>
<dbReference type="SMART" id="SM00342">
    <property type="entry name" value="HTH_ARAC"/>
    <property type="match status" value="1"/>
</dbReference>
<dbReference type="Proteomes" id="UP000275910">
    <property type="component" value="Unassembled WGS sequence"/>
</dbReference>
<feature type="compositionally biased region" description="Basic and acidic residues" evidence="4">
    <location>
        <begin position="272"/>
        <end position="286"/>
    </location>
</feature>
<keyword evidence="1" id="KW-0805">Transcription regulation</keyword>
<dbReference type="Pfam" id="PF12833">
    <property type="entry name" value="HTH_18"/>
    <property type="match status" value="1"/>
</dbReference>
<dbReference type="InterPro" id="IPR003313">
    <property type="entry name" value="AraC-bd"/>
</dbReference>
<comment type="caution">
    <text evidence="6">The sequence shown here is derived from an EMBL/GenBank/DDBJ whole genome shotgun (WGS) entry which is preliminary data.</text>
</comment>
<dbReference type="Pfam" id="PF02311">
    <property type="entry name" value="AraC_binding"/>
    <property type="match status" value="1"/>
</dbReference>
<evidence type="ECO:0000256" key="2">
    <source>
        <dbReference type="ARBA" id="ARBA00023125"/>
    </source>
</evidence>
<feature type="region of interest" description="Disordered" evidence="4">
    <location>
        <begin position="417"/>
        <end position="456"/>
    </location>
</feature>
<dbReference type="InterPro" id="IPR050204">
    <property type="entry name" value="AraC_XylS_family_regulators"/>
</dbReference>
<evidence type="ECO:0000256" key="1">
    <source>
        <dbReference type="ARBA" id="ARBA00023015"/>
    </source>
</evidence>
<name>A0A3N2RFQ6_LYSEN</name>
<dbReference type="GO" id="GO:0043565">
    <property type="term" value="F:sequence-specific DNA binding"/>
    <property type="evidence" value="ECO:0007669"/>
    <property type="project" value="InterPro"/>
</dbReference>
<dbReference type="InterPro" id="IPR018062">
    <property type="entry name" value="HTH_AraC-typ_CS"/>
</dbReference>
<dbReference type="InterPro" id="IPR009057">
    <property type="entry name" value="Homeodomain-like_sf"/>
</dbReference>
<feature type="region of interest" description="Disordered" evidence="4">
    <location>
        <begin position="272"/>
        <end position="306"/>
    </location>
</feature>
<organism evidence="6 7">
    <name type="scientific">Lysobacter enzymogenes</name>
    <dbReference type="NCBI Taxonomy" id="69"/>
    <lineage>
        <taxon>Bacteria</taxon>
        <taxon>Pseudomonadati</taxon>
        <taxon>Pseudomonadota</taxon>
        <taxon>Gammaproteobacteria</taxon>
        <taxon>Lysobacterales</taxon>
        <taxon>Lysobacteraceae</taxon>
        <taxon>Lysobacter</taxon>
    </lineage>
</organism>
<protein>
    <submittedName>
        <fullName evidence="6">AraC family transcriptional regulator</fullName>
    </submittedName>
</protein>
<keyword evidence="3" id="KW-0804">Transcription</keyword>
<dbReference type="PANTHER" id="PTHR46796">
    <property type="entry name" value="HTH-TYPE TRANSCRIPTIONAL ACTIVATOR RHAS-RELATED"/>
    <property type="match status" value="1"/>
</dbReference>
<sequence>MVGDRPRRDGDGAMNPDFCGDDPAELPAMLQMLYPGGRIRWRHGARAGFAVAGARYDGIAVYEVLHAAPFECAIAGAPAHCIVLGTQGDGMFRGGNAGFRCAPGCGGIVPADGECTIAADRMLGYFLLRVDPHVLAAHCAGWLGEGGERPLAFERAYLSEELCLHLGQAVAALHRAARMQWSPAPATTALTEHALNLLLALHPHDRSARLRQRLPLGKSRVREARWWIDHADEPLTAGELAARMRVPVVPLAMAFRQHQPETPLDALLQAASRRDQASAPRPHGDECPLADLAARDGSGAASGEGSHSCLTVRQIASLDEFIEQRMGDKLSLAALADGAGVGRRSFPHRFRNTFGITPMQYLIRQRLEEAKRLLEQTAYSISDIAVRTGFFSHSHLSSQFLRRAGVTPSDYRRGLRAAAEDKNLPRPPPARGGSRRPITASCADAGRTSPRYRRRS</sequence>
<dbReference type="PANTHER" id="PTHR46796:SF6">
    <property type="entry name" value="ARAC SUBFAMILY"/>
    <property type="match status" value="1"/>
</dbReference>
<evidence type="ECO:0000256" key="4">
    <source>
        <dbReference type="SAM" id="MobiDB-lite"/>
    </source>
</evidence>
<dbReference type="GO" id="GO:0003700">
    <property type="term" value="F:DNA-binding transcription factor activity"/>
    <property type="evidence" value="ECO:0007669"/>
    <property type="project" value="InterPro"/>
</dbReference>
<keyword evidence="2" id="KW-0238">DNA-binding</keyword>
<evidence type="ECO:0000313" key="7">
    <source>
        <dbReference type="Proteomes" id="UP000275910"/>
    </source>
</evidence>
<proteinExistence type="predicted"/>
<reference evidence="6 7" key="1">
    <citation type="submission" date="2018-10" db="EMBL/GenBank/DDBJ databases">
        <title>The genome of Lysobacter enzymogenes OH11.</title>
        <authorList>
            <person name="Liu F."/>
            <person name="Zhao Y."/>
            <person name="Qian G."/>
            <person name="Chen Y."/>
            <person name="Xu H."/>
        </authorList>
    </citation>
    <scope>NUCLEOTIDE SEQUENCE [LARGE SCALE GENOMIC DNA]</scope>
    <source>
        <strain evidence="6 7">OH11</strain>
    </source>
</reference>
<feature type="compositionally biased region" description="Low complexity" evidence="4">
    <location>
        <begin position="295"/>
        <end position="306"/>
    </location>
</feature>
<feature type="domain" description="HTH araC/xylS-type" evidence="5">
    <location>
        <begin position="316"/>
        <end position="414"/>
    </location>
</feature>
<dbReference type="SUPFAM" id="SSF46689">
    <property type="entry name" value="Homeodomain-like"/>
    <property type="match status" value="2"/>
</dbReference>
<dbReference type="PROSITE" id="PS00041">
    <property type="entry name" value="HTH_ARAC_FAMILY_1"/>
    <property type="match status" value="1"/>
</dbReference>
<dbReference type="PROSITE" id="PS01124">
    <property type="entry name" value="HTH_ARAC_FAMILY_2"/>
    <property type="match status" value="1"/>
</dbReference>
<dbReference type="Gene3D" id="1.10.10.60">
    <property type="entry name" value="Homeodomain-like"/>
    <property type="match status" value="1"/>
</dbReference>
<evidence type="ECO:0000256" key="3">
    <source>
        <dbReference type="ARBA" id="ARBA00023163"/>
    </source>
</evidence>